<proteinExistence type="predicted"/>
<organism evidence="2 3">
    <name type="scientific">Stachybotrys elegans</name>
    <dbReference type="NCBI Taxonomy" id="80388"/>
    <lineage>
        <taxon>Eukaryota</taxon>
        <taxon>Fungi</taxon>
        <taxon>Dikarya</taxon>
        <taxon>Ascomycota</taxon>
        <taxon>Pezizomycotina</taxon>
        <taxon>Sordariomycetes</taxon>
        <taxon>Hypocreomycetidae</taxon>
        <taxon>Hypocreales</taxon>
        <taxon>Stachybotryaceae</taxon>
        <taxon>Stachybotrys</taxon>
    </lineage>
</organism>
<feature type="transmembrane region" description="Helical" evidence="1">
    <location>
        <begin position="38"/>
        <end position="62"/>
    </location>
</feature>
<name>A0A8K0SP23_9HYPO</name>
<dbReference type="AlphaFoldDB" id="A0A8K0SP23"/>
<dbReference type="Proteomes" id="UP000813444">
    <property type="component" value="Unassembled WGS sequence"/>
</dbReference>
<protein>
    <submittedName>
        <fullName evidence="2">Uncharacterized protein</fullName>
    </submittedName>
</protein>
<feature type="transmembrane region" description="Helical" evidence="1">
    <location>
        <begin position="82"/>
        <end position="105"/>
    </location>
</feature>
<evidence type="ECO:0000256" key="1">
    <source>
        <dbReference type="SAM" id="Phobius"/>
    </source>
</evidence>
<keyword evidence="1" id="KW-1133">Transmembrane helix</keyword>
<gene>
    <name evidence="2" type="ORF">B0I35DRAFT_270495</name>
</gene>
<dbReference type="EMBL" id="JAGPNK010000009">
    <property type="protein sequence ID" value="KAH7313333.1"/>
    <property type="molecule type" value="Genomic_DNA"/>
</dbReference>
<dbReference type="OrthoDB" id="3890746at2759"/>
<evidence type="ECO:0000313" key="2">
    <source>
        <dbReference type="EMBL" id="KAH7313333.1"/>
    </source>
</evidence>
<reference evidence="2" key="1">
    <citation type="journal article" date="2021" name="Nat. Commun.">
        <title>Genetic determinants of endophytism in the Arabidopsis root mycobiome.</title>
        <authorList>
            <person name="Mesny F."/>
            <person name="Miyauchi S."/>
            <person name="Thiergart T."/>
            <person name="Pickel B."/>
            <person name="Atanasova L."/>
            <person name="Karlsson M."/>
            <person name="Huettel B."/>
            <person name="Barry K.W."/>
            <person name="Haridas S."/>
            <person name="Chen C."/>
            <person name="Bauer D."/>
            <person name="Andreopoulos W."/>
            <person name="Pangilinan J."/>
            <person name="LaButti K."/>
            <person name="Riley R."/>
            <person name="Lipzen A."/>
            <person name="Clum A."/>
            <person name="Drula E."/>
            <person name="Henrissat B."/>
            <person name="Kohler A."/>
            <person name="Grigoriev I.V."/>
            <person name="Martin F.M."/>
            <person name="Hacquard S."/>
        </authorList>
    </citation>
    <scope>NUCLEOTIDE SEQUENCE</scope>
    <source>
        <strain evidence="2">MPI-CAGE-CH-0235</strain>
    </source>
</reference>
<keyword evidence="1" id="KW-0472">Membrane</keyword>
<feature type="transmembrane region" description="Helical" evidence="1">
    <location>
        <begin position="176"/>
        <end position="197"/>
    </location>
</feature>
<comment type="caution">
    <text evidence="2">The sequence shown here is derived from an EMBL/GenBank/DDBJ whole genome shotgun (WGS) entry which is preliminary data.</text>
</comment>
<keyword evidence="1" id="KW-0812">Transmembrane</keyword>
<sequence length="222" mass="23985">MSTTKIESSVSNFEQDSRDLLHVYPKMRTIAILDSSRVFATALALAASVTVLGLSADALAVYSRTHVPAEFLLPLWPQNFDIRPTHALIATSVIVMVTSLASLAVSKTSSLRAGFHTSINMAAPLIGFIVSLISMAFYYGVNASSTHTFQSWTCRWSGVPMQVEPHFETLCQQSQVGLGLTILLVPLEAIVLGMAAYQAAMERKVDVEVSAHERKASSPALS</sequence>
<evidence type="ECO:0000313" key="3">
    <source>
        <dbReference type="Proteomes" id="UP000813444"/>
    </source>
</evidence>
<accession>A0A8K0SP23</accession>
<keyword evidence="3" id="KW-1185">Reference proteome</keyword>
<feature type="transmembrane region" description="Helical" evidence="1">
    <location>
        <begin position="117"/>
        <end position="139"/>
    </location>
</feature>